<sequence length="400" mass="45606">MNKMFIVFLLSLISSVLFAQHQLPLSTKGSVGVSTNIETYFFAEKLAVEHIGNYVFDIKGVDYSHQPIVYFGFKHFSNYQNDPVIIRAAEILKEIRDTLHDNGPIFNYLLNQKEFPGAGPRFALKTDNNPSGSSMNKNVDALLAELTDSLRSFYVKADVGRFLAENSSFYKQALQEIGKDINKDIFLHMEKWYGQKFPFYELYISPAMPITPGDDNYRGVGPQIDSPKGKIPSMVVSSSKMLKLQNSLADYHEFGFDNEPVTSFISSHEIGHSFVNPLLDQYTTSIKADSALYTKKLEAILSTSNIRGWHVTVIEHLVRLGEIRIAVSVKNDKEAERLRKLHIGEYNCVLIPLLEAKIVEYERNHKKYPDFKSYVPVLMAYFQGLTPEIIDEQVRLYVNY</sequence>
<proteinExistence type="predicted"/>
<protein>
    <recommendedName>
        <fullName evidence="4">DUF4932 domain-containing protein</fullName>
    </recommendedName>
</protein>
<reference evidence="2 3" key="1">
    <citation type="journal article" date="1992" name="Int. J. Syst. Bacteriol.">
        <title>Sphingobacterium antarcticus sp. nov. a Psychrotrophic Bacterium from the Soils of Schirmacher Oasis, Antarctica.</title>
        <authorList>
            <person name="Shivaji S."/>
            <person name="Ray M.K."/>
            <person name="Rao N.S."/>
            <person name="Saiserr L."/>
            <person name="Jagannadham M.V."/>
            <person name="Kumar G.S."/>
            <person name="Reddy G."/>
            <person name="Bhargava P.M."/>
        </authorList>
    </citation>
    <scope>NUCLEOTIDE SEQUENCE [LARGE SCALE GENOMIC DNA]</scope>
    <source>
        <strain evidence="2 3">4BY</strain>
    </source>
</reference>
<organism evidence="2 3">
    <name type="scientific">Pedobacter antarcticus 4BY</name>
    <dbReference type="NCBI Taxonomy" id="1358423"/>
    <lineage>
        <taxon>Bacteria</taxon>
        <taxon>Pseudomonadati</taxon>
        <taxon>Bacteroidota</taxon>
        <taxon>Sphingobacteriia</taxon>
        <taxon>Sphingobacteriales</taxon>
        <taxon>Sphingobacteriaceae</taxon>
        <taxon>Pedobacter</taxon>
    </lineage>
</organism>
<dbReference type="Pfam" id="PF16286">
    <property type="entry name" value="DUF4932"/>
    <property type="match status" value="1"/>
</dbReference>
<feature type="signal peptide" evidence="1">
    <location>
        <begin position="1"/>
        <end position="19"/>
    </location>
</feature>
<dbReference type="EMBL" id="JNFF01000033">
    <property type="protein sequence ID" value="KEQ30610.1"/>
    <property type="molecule type" value="Genomic_DNA"/>
</dbReference>
<dbReference type="OrthoDB" id="6402335at2"/>
<evidence type="ECO:0000313" key="2">
    <source>
        <dbReference type="EMBL" id="KEQ30610.1"/>
    </source>
</evidence>
<dbReference type="RefSeq" id="WP_037439339.1">
    <property type="nucleotide sequence ID" value="NZ_JNFF01000033.1"/>
</dbReference>
<accession>A0A081PIT7</accession>
<keyword evidence="3" id="KW-1185">Reference proteome</keyword>
<feature type="chain" id="PRO_5001761874" description="DUF4932 domain-containing protein" evidence="1">
    <location>
        <begin position="20"/>
        <end position="400"/>
    </location>
</feature>
<dbReference type="InterPro" id="IPR032560">
    <property type="entry name" value="DUF4932"/>
</dbReference>
<dbReference type="eggNOG" id="ENOG502ZACN">
    <property type="taxonomic scope" value="Bacteria"/>
</dbReference>
<name>A0A081PIT7_9SPHI</name>
<evidence type="ECO:0000256" key="1">
    <source>
        <dbReference type="SAM" id="SignalP"/>
    </source>
</evidence>
<evidence type="ECO:0008006" key="4">
    <source>
        <dbReference type="Google" id="ProtNLM"/>
    </source>
</evidence>
<gene>
    <name evidence="2" type="ORF">N180_05150</name>
</gene>
<dbReference type="AlphaFoldDB" id="A0A081PIT7"/>
<comment type="caution">
    <text evidence="2">The sequence shown here is derived from an EMBL/GenBank/DDBJ whole genome shotgun (WGS) entry which is preliminary data.</text>
</comment>
<keyword evidence="1" id="KW-0732">Signal</keyword>
<evidence type="ECO:0000313" key="3">
    <source>
        <dbReference type="Proteomes" id="UP000028007"/>
    </source>
</evidence>
<dbReference type="Proteomes" id="UP000028007">
    <property type="component" value="Unassembled WGS sequence"/>
</dbReference>